<organism evidence="2 3">
    <name type="scientific">Entamoeba invadens IP1</name>
    <dbReference type="NCBI Taxonomy" id="370355"/>
    <lineage>
        <taxon>Eukaryota</taxon>
        <taxon>Amoebozoa</taxon>
        <taxon>Evosea</taxon>
        <taxon>Archamoebae</taxon>
        <taxon>Mastigamoebida</taxon>
        <taxon>Entamoebidae</taxon>
        <taxon>Entamoeba</taxon>
    </lineage>
</organism>
<dbReference type="GeneID" id="14887846"/>
<dbReference type="EMBL" id="KB206689">
    <property type="protein sequence ID" value="ELP88882.1"/>
    <property type="molecule type" value="Genomic_DNA"/>
</dbReference>
<dbReference type="VEuPathDB" id="AmoebaDB:EIN_475840"/>
<dbReference type="OMA" id="NCVETEI"/>
<sequence length="406" mass="46613">MMDIQSVLLECAVCHAPIVLHKQLMSTLPQSLFTLTPPPPPSRKQAASYTSSFHEAYSPVKPFSSLQPSPKESSFRNNEDAILSITTTKRKEKSVQMYSRDISKSKEFVEWKETWKEVLQLDVPFCVPCWEVMCKYTNEQFYTLGEIIVTEKMSLEEMQTKNCVETEIQKEIKEVELLEAELKEQIRINEDLAYTSSIITALVDKLAESRELNNFLTTKIDLSSSRSLEKVITYYNYSNNDSIVLTRINSQSLWIDNFRIEWLDNSVSVEGIDVVEAFKKKDGNSLQIVFGTVIEMITILSKYSGIFLKKCCIDNYGFGEKKVSHLDFNSVGKSKFKNALKIILMAFGEIVEFLVETTTFDIPYEITENEFIQRMSFINVSNLTNWGIALKYFFLDIGFTAKHLLS</sequence>
<keyword evidence="3" id="KW-1185">Reference proteome</keyword>
<accession>A0A0A1U794</accession>
<evidence type="ECO:0000256" key="1">
    <source>
        <dbReference type="SAM" id="Coils"/>
    </source>
</evidence>
<dbReference type="KEGG" id="eiv:EIN_475840"/>
<proteinExistence type="predicted"/>
<dbReference type="RefSeq" id="XP_004255653.1">
    <property type="nucleotide sequence ID" value="XM_004255605.1"/>
</dbReference>
<evidence type="ECO:0000313" key="2">
    <source>
        <dbReference type="EMBL" id="ELP88882.1"/>
    </source>
</evidence>
<dbReference type="Proteomes" id="UP000014680">
    <property type="component" value="Unassembled WGS sequence"/>
</dbReference>
<keyword evidence="1" id="KW-0175">Coiled coil</keyword>
<gene>
    <name evidence="2" type="ORF">EIN_475840</name>
</gene>
<name>A0A0A1U794_ENTIV</name>
<evidence type="ECO:0000313" key="3">
    <source>
        <dbReference type="Proteomes" id="UP000014680"/>
    </source>
</evidence>
<dbReference type="OrthoDB" id="29700at2759"/>
<dbReference type="AlphaFoldDB" id="A0A0A1U794"/>
<feature type="coiled-coil region" evidence="1">
    <location>
        <begin position="161"/>
        <end position="188"/>
    </location>
</feature>
<reference evidence="2 3" key="1">
    <citation type="submission" date="2012-10" db="EMBL/GenBank/DDBJ databases">
        <authorList>
            <person name="Zafar N."/>
            <person name="Inman J."/>
            <person name="Hall N."/>
            <person name="Lorenzi H."/>
            <person name="Caler E."/>
        </authorList>
    </citation>
    <scope>NUCLEOTIDE SEQUENCE [LARGE SCALE GENOMIC DNA]</scope>
    <source>
        <strain evidence="2 3">IP1</strain>
    </source>
</reference>
<protein>
    <submittedName>
        <fullName evidence="2">Uncharacterized protein</fullName>
    </submittedName>
</protein>